<accession>A0A3T0JVJ7</accession>
<sequence length="113" mass="12971">MKLWQCSTRCWKRYAGSAALQLEWSSKSSRQLADIFKYIEQHNTNASISLRHKVGAAAQRLSSIPYGYRPGRVPGTREMVIHPNYLLVYRVNGHIKILRVLHARQKYPSTSAT</sequence>
<comment type="similarity">
    <text evidence="1">Belongs to the RelE toxin family.</text>
</comment>
<evidence type="ECO:0000313" key="3">
    <source>
        <dbReference type="EMBL" id="AZV27487.1"/>
    </source>
</evidence>
<evidence type="ECO:0000256" key="1">
    <source>
        <dbReference type="ARBA" id="ARBA00006226"/>
    </source>
</evidence>
<dbReference type="InterPro" id="IPR051803">
    <property type="entry name" value="TA_system_RelE-like_toxin"/>
</dbReference>
<evidence type="ECO:0000256" key="2">
    <source>
        <dbReference type="ARBA" id="ARBA00022649"/>
    </source>
</evidence>
<reference evidence="3 4" key="1">
    <citation type="submission" date="2017-11" db="EMBL/GenBank/DDBJ databases">
        <title>Effect of PGPRs.</title>
        <authorList>
            <person name="Oliva R."/>
            <person name="Nong J."/>
            <person name="Roman V."/>
        </authorList>
    </citation>
    <scope>NUCLEOTIDE SEQUENCE [LARGE SCALE GENOMIC DNA]</scope>
    <source>
        <strain evidence="3">Inb918</strain>
    </source>
</reference>
<dbReference type="EMBL" id="CP024646">
    <property type="protein sequence ID" value="AZV27487.1"/>
    <property type="molecule type" value="Genomic_DNA"/>
</dbReference>
<evidence type="ECO:0000313" key="4">
    <source>
        <dbReference type="Proteomes" id="UP000282760"/>
    </source>
</evidence>
<gene>
    <name evidence="3" type="ORF">CT157_16235</name>
</gene>
<protein>
    <submittedName>
        <fullName evidence="3">Type II toxin-antitoxin system RelE/ParE family toxin</fullName>
    </submittedName>
</protein>
<keyword evidence="2" id="KW-1277">Toxin-antitoxin system</keyword>
<dbReference type="InterPro" id="IPR007712">
    <property type="entry name" value="RelE/ParE_toxin"/>
</dbReference>
<dbReference type="PANTHER" id="PTHR33755">
    <property type="entry name" value="TOXIN PARE1-RELATED"/>
    <property type="match status" value="1"/>
</dbReference>
<dbReference type="Gene3D" id="3.30.2310.20">
    <property type="entry name" value="RelE-like"/>
    <property type="match status" value="1"/>
</dbReference>
<dbReference type="Pfam" id="PF05016">
    <property type="entry name" value="ParE_toxin"/>
    <property type="match status" value="1"/>
</dbReference>
<dbReference type="NCBIfam" id="TIGR02385">
    <property type="entry name" value="RelE_StbE"/>
    <property type="match status" value="1"/>
</dbReference>
<proteinExistence type="inferred from homology"/>
<name>A0A3T0JVJ7_PSESX</name>
<dbReference type="InterPro" id="IPR035093">
    <property type="entry name" value="RelE/ParE_toxin_dom_sf"/>
</dbReference>
<dbReference type="AlphaFoldDB" id="A0A3T0JVJ7"/>
<dbReference type="PANTHER" id="PTHR33755:SF6">
    <property type="entry name" value="PLASMID STABILIZATION SYSTEM PROTEIN"/>
    <property type="match status" value="1"/>
</dbReference>
<dbReference type="Proteomes" id="UP000282760">
    <property type="component" value="Chromosome"/>
</dbReference>
<organism evidence="3 4">
    <name type="scientific">Pseudomonas syringae</name>
    <dbReference type="NCBI Taxonomy" id="317"/>
    <lineage>
        <taxon>Bacteria</taxon>
        <taxon>Pseudomonadati</taxon>
        <taxon>Pseudomonadota</taxon>
        <taxon>Gammaproteobacteria</taxon>
        <taxon>Pseudomonadales</taxon>
        <taxon>Pseudomonadaceae</taxon>
        <taxon>Pseudomonas</taxon>
    </lineage>
</organism>